<evidence type="ECO:0008006" key="4">
    <source>
        <dbReference type="Google" id="ProtNLM"/>
    </source>
</evidence>
<dbReference type="CDD" id="cd15482">
    <property type="entry name" value="Sialidase_non-viral"/>
    <property type="match status" value="1"/>
</dbReference>
<evidence type="ECO:0000313" key="3">
    <source>
        <dbReference type="EMBL" id="CAA9490765.1"/>
    </source>
</evidence>
<accession>A0A6J4SCQ0</accession>
<dbReference type="SUPFAM" id="SSF50939">
    <property type="entry name" value="Sialidases"/>
    <property type="match status" value="1"/>
</dbReference>
<feature type="region of interest" description="Disordered" evidence="1">
    <location>
        <begin position="1"/>
        <end position="26"/>
    </location>
</feature>
<dbReference type="InterPro" id="IPR015943">
    <property type="entry name" value="WD40/YVTN_repeat-like_dom_sf"/>
</dbReference>
<keyword evidence="2" id="KW-0812">Transmembrane</keyword>
<feature type="transmembrane region" description="Helical" evidence="2">
    <location>
        <begin position="507"/>
        <end position="528"/>
    </location>
</feature>
<keyword evidence="2" id="KW-0472">Membrane</keyword>
<feature type="transmembrane region" description="Helical" evidence="2">
    <location>
        <begin position="30"/>
        <end position="49"/>
    </location>
</feature>
<proteinExistence type="predicted"/>
<organism evidence="3">
    <name type="scientific">uncultured Solirubrobacteraceae bacterium</name>
    <dbReference type="NCBI Taxonomy" id="1162706"/>
    <lineage>
        <taxon>Bacteria</taxon>
        <taxon>Bacillati</taxon>
        <taxon>Actinomycetota</taxon>
        <taxon>Thermoleophilia</taxon>
        <taxon>Solirubrobacterales</taxon>
        <taxon>Solirubrobacteraceae</taxon>
        <taxon>environmental samples</taxon>
    </lineage>
</organism>
<dbReference type="InterPro" id="IPR036278">
    <property type="entry name" value="Sialidase_sf"/>
</dbReference>
<sequence length="533" mass="56675">MSATKDPAEIRRGAGAAARPPKGKAPRGRLGWLVVGLALVLCGVGAYVVSTAYDEPNAFGVLGANLPVNDGARNPLDISATNSPGLVRNPVDPANLVVVSKIDSPRYSCGVSVSFDGGGRWTQTAIPVPPGVTGPCYAPDAVFGADGTLHLSFVTLKGRANSPDAVFITMSRDGGKTLAAPRRTPLGARAFHTRLTADPKTPGRIYFTWVAASELGLYRFAEPGNPIRAIRSDDGGRNWTKPSQVSSSSRLRAIAPSAVVGPDGALNVLYLDLGDDELDYAGGHAGRSGRAYAGEWQLVLARSRDRGATWRESPVGPIKPAQRFIVFTPPFPSLAVDQRDGKLYAGFTDKRAGDADISLWSLEPDAERWNGPVRVNDTRRGDGTAQYQPRFSVAPSGRLDVVYYDRRGDRTNVLNEVSFQTSFDGGRTFRPHARLSDKAFSSRIGFGADRGMADLGGRLGLVSDDRRALAVWTDTRGGTRASAKQDIARGLVAFNDPARLSDSSKTLLRVAALALVLLGLAVAVGLGLRGRRS</sequence>
<gene>
    <name evidence="3" type="ORF">AVDCRST_MAG53-1594</name>
</gene>
<dbReference type="AlphaFoldDB" id="A0A6J4SCQ0"/>
<dbReference type="Gene3D" id="2.130.10.10">
    <property type="entry name" value="YVTN repeat-like/Quinoprotein amine dehydrogenase"/>
    <property type="match status" value="1"/>
</dbReference>
<feature type="compositionally biased region" description="Basic and acidic residues" evidence="1">
    <location>
        <begin position="1"/>
        <end position="12"/>
    </location>
</feature>
<reference evidence="3" key="1">
    <citation type="submission" date="2020-02" db="EMBL/GenBank/DDBJ databases">
        <authorList>
            <person name="Meier V. D."/>
        </authorList>
    </citation>
    <scope>NUCLEOTIDE SEQUENCE</scope>
    <source>
        <strain evidence="3">AVDCRST_MAG53</strain>
    </source>
</reference>
<evidence type="ECO:0000256" key="2">
    <source>
        <dbReference type="SAM" id="Phobius"/>
    </source>
</evidence>
<keyword evidence="2" id="KW-1133">Transmembrane helix</keyword>
<protein>
    <recommendedName>
        <fullName evidence="4">Exo-alpha-sialidase</fullName>
    </recommendedName>
</protein>
<name>A0A6J4SCQ0_9ACTN</name>
<evidence type="ECO:0000256" key="1">
    <source>
        <dbReference type="SAM" id="MobiDB-lite"/>
    </source>
</evidence>
<dbReference type="EMBL" id="CADCVR010000042">
    <property type="protein sequence ID" value="CAA9490765.1"/>
    <property type="molecule type" value="Genomic_DNA"/>
</dbReference>